<dbReference type="AlphaFoldDB" id="A0A3B0BFG1"/>
<evidence type="ECO:0000256" key="1">
    <source>
        <dbReference type="SAM" id="MobiDB-lite"/>
    </source>
</evidence>
<feature type="region of interest" description="Disordered" evidence="1">
    <location>
        <begin position="76"/>
        <end position="95"/>
    </location>
</feature>
<sequence length="254" mass="25917">MHVRPRRVALAALVAASSLLLAACDGGSDSASGPAAGSGSGGKKDKGAPTVPASITADQAQKALVAVTDLPAGWQLEPNTGLDKSQGGGDEQIVNGSRTECAPIVAVLNTGRLEEDHKANAQVVFTKKGDQTTVAQDVSGYERAAAEKAMAGLRTAVEKCASFDAKDSGKKATVKVKKAAGQQQKYGDESVSYAVTVVTGDMQMDFDLGTVRSHGAITTVLNNYSDHGDRGKAAFAKALTKAAEKLTAAAAKTA</sequence>
<proteinExistence type="predicted"/>
<comment type="caution">
    <text evidence="3">The sequence shown here is derived from an EMBL/GenBank/DDBJ whole genome shotgun (WGS) entry which is preliminary data.</text>
</comment>
<organism evidence="3 4">
    <name type="scientific">Streptomyces klenkii</name>
    <dbReference type="NCBI Taxonomy" id="1420899"/>
    <lineage>
        <taxon>Bacteria</taxon>
        <taxon>Bacillati</taxon>
        <taxon>Actinomycetota</taxon>
        <taxon>Actinomycetes</taxon>
        <taxon>Kitasatosporales</taxon>
        <taxon>Streptomycetaceae</taxon>
        <taxon>Streptomyces</taxon>
    </lineage>
</organism>
<dbReference type="Proteomes" id="UP000270343">
    <property type="component" value="Unassembled WGS sequence"/>
</dbReference>
<evidence type="ECO:0000313" key="4">
    <source>
        <dbReference type="Proteomes" id="UP000270343"/>
    </source>
</evidence>
<feature type="region of interest" description="Disordered" evidence="1">
    <location>
        <begin position="30"/>
        <end position="51"/>
    </location>
</feature>
<name>A0A3B0BFG1_9ACTN</name>
<dbReference type="EMBL" id="RBAM01000007">
    <property type="protein sequence ID" value="RKN71094.1"/>
    <property type="molecule type" value="Genomic_DNA"/>
</dbReference>
<reference evidence="3 4" key="1">
    <citation type="journal article" date="2015" name="Antonie Van Leeuwenhoek">
        <title>Streptomyces klenkii sp. nov., isolated from deep marine sediment.</title>
        <authorList>
            <person name="Veyisoglu A."/>
            <person name="Sahin N."/>
        </authorList>
    </citation>
    <scope>NUCLEOTIDE SEQUENCE [LARGE SCALE GENOMIC DNA]</scope>
    <source>
        <strain evidence="3 4">KCTC 29202</strain>
    </source>
</reference>
<keyword evidence="4" id="KW-1185">Reference proteome</keyword>
<evidence type="ECO:0000313" key="3">
    <source>
        <dbReference type="EMBL" id="RKN71094.1"/>
    </source>
</evidence>
<gene>
    <name evidence="3" type="ORF">D7231_19695</name>
</gene>
<dbReference type="PROSITE" id="PS51257">
    <property type="entry name" value="PROKAR_LIPOPROTEIN"/>
    <property type="match status" value="1"/>
</dbReference>
<evidence type="ECO:0008006" key="5">
    <source>
        <dbReference type="Google" id="ProtNLM"/>
    </source>
</evidence>
<feature type="chain" id="PRO_5038752881" description="Sensor domain-containing protein" evidence="2">
    <location>
        <begin position="23"/>
        <end position="254"/>
    </location>
</feature>
<evidence type="ECO:0000256" key="2">
    <source>
        <dbReference type="SAM" id="SignalP"/>
    </source>
</evidence>
<dbReference type="OrthoDB" id="4216217at2"/>
<feature type="signal peptide" evidence="2">
    <location>
        <begin position="1"/>
        <end position="22"/>
    </location>
</feature>
<protein>
    <recommendedName>
        <fullName evidence="5">Sensor domain-containing protein</fullName>
    </recommendedName>
</protein>
<keyword evidence="2" id="KW-0732">Signal</keyword>
<accession>A0A3B0BFG1</accession>
<dbReference type="RefSeq" id="WP_120756770.1">
    <property type="nucleotide sequence ID" value="NZ_JBIBGF010000007.1"/>
</dbReference>